<protein>
    <submittedName>
        <fullName evidence="9">ABC transporter permease</fullName>
    </submittedName>
</protein>
<dbReference type="Proteomes" id="UP001478862">
    <property type="component" value="Unassembled WGS sequence"/>
</dbReference>
<evidence type="ECO:0000256" key="7">
    <source>
        <dbReference type="RuleBase" id="RU363032"/>
    </source>
</evidence>
<dbReference type="InterPro" id="IPR000515">
    <property type="entry name" value="MetI-like"/>
</dbReference>
<feature type="transmembrane region" description="Helical" evidence="7">
    <location>
        <begin position="139"/>
        <end position="163"/>
    </location>
</feature>
<dbReference type="CDD" id="cd06261">
    <property type="entry name" value="TM_PBP2"/>
    <property type="match status" value="1"/>
</dbReference>
<dbReference type="InterPro" id="IPR035906">
    <property type="entry name" value="MetI-like_sf"/>
</dbReference>
<comment type="similarity">
    <text evidence="7">Belongs to the binding-protein-dependent transport system permease family.</text>
</comment>
<reference evidence="9 10" key="1">
    <citation type="submission" date="2024-06" db="EMBL/GenBank/DDBJ databases">
        <title>Lysinibacillus zambalefons sp. nov., a Novel Firmicute Isolated from the Poon Bato Zambales Hyperalkaline Spring.</title>
        <authorList>
            <person name="Aja J.A."/>
            <person name="Lazaro J.E.H."/>
            <person name="Llorin L.D."/>
            <person name="Lim K.R."/>
            <person name="Teodosio J."/>
            <person name="Dalisay D.S."/>
        </authorList>
    </citation>
    <scope>NUCLEOTIDE SEQUENCE [LARGE SCALE GENOMIC DNA]</scope>
    <source>
        <strain evidence="9 10">M3</strain>
    </source>
</reference>
<evidence type="ECO:0000313" key="9">
    <source>
        <dbReference type="EMBL" id="MEQ6353893.1"/>
    </source>
</evidence>
<keyword evidence="5 7" id="KW-1133">Transmembrane helix</keyword>
<organism evidence="9 10">
    <name type="scientific">Lysinibacillus zambalensis</name>
    <dbReference type="NCBI Taxonomy" id="3160866"/>
    <lineage>
        <taxon>Bacteria</taxon>
        <taxon>Bacillati</taxon>
        <taxon>Bacillota</taxon>
        <taxon>Bacilli</taxon>
        <taxon>Bacillales</taxon>
        <taxon>Bacillaceae</taxon>
        <taxon>Lysinibacillus</taxon>
    </lineage>
</organism>
<dbReference type="Pfam" id="PF00528">
    <property type="entry name" value="BPD_transp_1"/>
    <property type="match status" value="1"/>
</dbReference>
<evidence type="ECO:0000256" key="4">
    <source>
        <dbReference type="ARBA" id="ARBA00022692"/>
    </source>
</evidence>
<evidence type="ECO:0000256" key="6">
    <source>
        <dbReference type="ARBA" id="ARBA00023136"/>
    </source>
</evidence>
<keyword evidence="6 7" id="KW-0472">Membrane</keyword>
<feature type="transmembrane region" description="Helical" evidence="7">
    <location>
        <begin position="175"/>
        <end position="195"/>
    </location>
</feature>
<evidence type="ECO:0000313" key="10">
    <source>
        <dbReference type="Proteomes" id="UP001478862"/>
    </source>
</evidence>
<keyword evidence="2 7" id="KW-0813">Transport</keyword>
<evidence type="ECO:0000256" key="1">
    <source>
        <dbReference type="ARBA" id="ARBA00004651"/>
    </source>
</evidence>
<dbReference type="PANTHER" id="PTHR30465">
    <property type="entry name" value="INNER MEMBRANE ABC TRANSPORTER"/>
    <property type="match status" value="1"/>
</dbReference>
<evidence type="ECO:0000256" key="3">
    <source>
        <dbReference type="ARBA" id="ARBA00022475"/>
    </source>
</evidence>
<evidence type="ECO:0000256" key="5">
    <source>
        <dbReference type="ARBA" id="ARBA00022989"/>
    </source>
</evidence>
<dbReference type="PROSITE" id="PS50928">
    <property type="entry name" value="ABC_TM1"/>
    <property type="match status" value="1"/>
</dbReference>
<evidence type="ECO:0000256" key="2">
    <source>
        <dbReference type="ARBA" id="ARBA00022448"/>
    </source>
</evidence>
<dbReference type="RefSeq" id="WP_349658648.1">
    <property type="nucleotide sequence ID" value="NZ_JBEGDG010000002.1"/>
</dbReference>
<gene>
    <name evidence="9" type="ORF">ABNX05_04635</name>
</gene>
<comment type="subcellular location">
    <subcellularLocation>
        <location evidence="1 7">Cell membrane</location>
        <topology evidence="1 7">Multi-pass membrane protein</topology>
    </subcellularLocation>
</comment>
<feature type="transmembrane region" description="Helical" evidence="7">
    <location>
        <begin position="215"/>
        <end position="235"/>
    </location>
</feature>
<keyword evidence="4 7" id="KW-0812">Transmembrane</keyword>
<feature type="transmembrane region" description="Helical" evidence="7">
    <location>
        <begin position="51"/>
        <end position="69"/>
    </location>
</feature>
<keyword evidence="3" id="KW-1003">Cell membrane</keyword>
<keyword evidence="10" id="KW-1185">Reference proteome</keyword>
<comment type="caution">
    <text evidence="9">The sequence shown here is derived from an EMBL/GenBank/DDBJ whole genome shotgun (WGS) entry which is preliminary data.</text>
</comment>
<dbReference type="Gene3D" id="1.10.3720.10">
    <property type="entry name" value="MetI-like"/>
    <property type="match status" value="1"/>
</dbReference>
<dbReference type="InterPro" id="IPR045621">
    <property type="entry name" value="BPD_transp_1_N"/>
</dbReference>
<dbReference type="SUPFAM" id="SSF161098">
    <property type="entry name" value="MetI-like"/>
    <property type="match status" value="1"/>
</dbReference>
<dbReference type="EMBL" id="JBEGDG010000002">
    <property type="protein sequence ID" value="MEQ6353893.1"/>
    <property type="molecule type" value="Genomic_DNA"/>
</dbReference>
<accession>A0ABV1MMZ5</accession>
<evidence type="ECO:0000259" key="8">
    <source>
        <dbReference type="PROSITE" id="PS50928"/>
    </source>
</evidence>
<dbReference type="PANTHER" id="PTHR30465:SF0">
    <property type="entry name" value="OLIGOPEPTIDE TRANSPORT SYSTEM PERMEASE PROTEIN APPB"/>
    <property type="match status" value="1"/>
</dbReference>
<feature type="transmembrane region" description="Helical" evidence="7">
    <location>
        <begin position="278"/>
        <end position="297"/>
    </location>
</feature>
<dbReference type="Pfam" id="PF19300">
    <property type="entry name" value="BPD_transp_1_N"/>
    <property type="match status" value="1"/>
</dbReference>
<feature type="transmembrane region" description="Helical" evidence="7">
    <location>
        <begin position="317"/>
        <end position="343"/>
    </location>
</feature>
<proteinExistence type="inferred from homology"/>
<name>A0ABV1MMZ5_9BACI</name>
<sequence>MLKKHDGSIQDKYSNVVSIDEGDTEIEKSGSPLVFLKKEDEVMLGYIGKRLLQSVLTLFIIITIVFSLLRLMPEEGYLGAAADKMSPAQQEIYLTNLGLRDPLLVQLGNFYTNLFQGDLGKSVTYRTDVPVVTIIADKIMYSLLFGLGAVALSLLVGVPLGILMAQMKGRWLDRLGTGYIVIVVAVPAAVYYLVIQMYITEILHLPMLFDEYQPITWILPLTSMALAPTASYAMWMRRYMVDELNKDYIKLAKAKGVKERTLMFKHVLRNAFIPMAQYLLATILFTITGSIYIESLYSIPGMGGLLVDAIQRQDNTIVQGLVLVFSSLGIIGLMLGDIAMALVDPRIKLGKGESVR</sequence>
<feature type="domain" description="ABC transmembrane type-1" evidence="8">
    <location>
        <begin position="139"/>
        <end position="334"/>
    </location>
</feature>